<keyword evidence="1" id="KW-0472">Membrane</keyword>
<gene>
    <name evidence="2" type="ORF">SMTD_LOCUS18577</name>
</gene>
<evidence type="ECO:0000313" key="3">
    <source>
        <dbReference type="Proteomes" id="UP000269396"/>
    </source>
</evidence>
<keyword evidence="1" id="KW-1133">Transmembrane helix</keyword>
<sequence>MHSSNLIYLLSYLDDLNWLMLYTDFFVLNSQTMKMIMVMNILYFVLYLNYFEI</sequence>
<reference evidence="2 3" key="1">
    <citation type="submission" date="2018-11" db="EMBL/GenBank/DDBJ databases">
        <authorList>
            <consortium name="Pathogen Informatics"/>
        </authorList>
    </citation>
    <scope>NUCLEOTIDE SEQUENCE [LARGE SCALE GENOMIC DNA]</scope>
    <source>
        <strain>Denwood</strain>
        <strain evidence="3">Zambia</strain>
    </source>
</reference>
<feature type="transmembrane region" description="Helical" evidence="1">
    <location>
        <begin position="35"/>
        <end position="51"/>
    </location>
</feature>
<organism evidence="2 3">
    <name type="scientific">Schistosoma mattheei</name>
    <dbReference type="NCBI Taxonomy" id="31246"/>
    <lineage>
        <taxon>Eukaryota</taxon>
        <taxon>Metazoa</taxon>
        <taxon>Spiralia</taxon>
        <taxon>Lophotrochozoa</taxon>
        <taxon>Platyhelminthes</taxon>
        <taxon>Trematoda</taxon>
        <taxon>Digenea</taxon>
        <taxon>Strigeidida</taxon>
        <taxon>Schistosomatoidea</taxon>
        <taxon>Schistosomatidae</taxon>
        <taxon>Schistosoma</taxon>
    </lineage>
</organism>
<accession>A0A3P8K984</accession>
<protein>
    <submittedName>
        <fullName evidence="2">Uncharacterized protein</fullName>
    </submittedName>
</protein>
<keyword evidence="1" id="KW-0812">Transmembrane</keyword>
<dbReference type="EMBL" id="UZAL01040744">
    <property type="protein sequence ID" value="VDP77483.1"/>
    <property type="molecule type" value="Genomic_DNA"/>
</dbReference>
<evidence type="ECO:0000313" key="2">
    <source>
        <dbReference type="EMBL" id="VDP77483.1"/>
    </source>
</evidence>
<evidence type="ECO:0000256" key="1">
    <source>
        <dbReference type="SAM" id="Phobius"/>
    </source>
</evidence>
<dbReference type="AlphaFoldDB" id="A0A3P8K984"/>
<dbReference type="Proteomes" id="UP000269396">
    <property type="component" value="Unassembled WGS sequence"/>
</dbReference>
<name>A0A3P8K984_9TREM</name>
<keyword evidence="3" id="KW-1185">Reference proteome</keyword>
<proteinExistence type="predicted"/>